<dbReference type="InterPro" id="IPR052539">
    <property type="entry name" value="MGD_biosynthesis_adapter"/>
</dbReference>
<protein>
    <submittedName>
        <fullName evidence="2">Molybdopterin-guanine dinucleotide biosynthesis protein B</fullName>
    </submittedName>
</protein>
<evidence type="ECO:0000313" key="3">
    <source>
        <dbReference type="Proteomes" id="UP000774000"/>
    </source>
</evidence>
<feature type="domain" description="Molybdopterin-guanine dinucleotide biosynthesis protein B (MobB)" evidence="1">
    <location>
        <begin position="4"/>
        <end position="127"/>
    </location>
</feature>
<dbReference type="InterPro" id="IPR004435">
    <property type="entry name" value="MobB_dom"/>
</dbReference>
<dbReference type="Gene3D" id="3.40.50.300">
    <property type="entry name" value="P-loop containing nucleotide triphosphate hydrolases"/>
    <property type="match status" value="1"/>
</dbReference>
<dbReference type="Pfam" id="PF03205">
    <property type="entry name" value="MobB"/>
    <property type="match status" value="1"/>
</dbReference>
<dbReference type="SUPFAM" id="SSF52540">
    <property type="entry name" value="P-loop containing nucleoside triphosphate hydrolases"/>
    <property type="match status" value="1"/>
</dbReference>
<dbReference type="AlphaFoldDB" id="A0A938XWQ8"/>
<dbReference type="PANTHER" id="PTHR40072">
    <property type="entry name" value="MOLYBDOPTERIN-GUANINE DINUCLEOTIDE BIOSYNTHESIS ADAPTER PROTEIN-RELATED"/>
    <property type="match status" value="1"/>
</dbReference>
<accession>A0A938XWQ8</accession>
<dbReference type="NCBIfam" id="TIGR00176">
    <property type="entry name" value="mobB"/>
    <property type="match status" value="1"/>
</dbReference>
<name>A0A938XWQ8_9FIRM</name>
<comment type="caution">
    <text evidence="2">The sequence shown here is derived from an EMBL/GenBank/DDBJ whole genome shotgun (WGS) entry which is preliminary data.</text>
</comment>
<dbReference type="GO" id="GO:0006777">
    <property type="term" value="P:Mo-molybdopterin cofactor biosynthetic process"/>
    <property type="evidence" value="ECO:0007669"/>
    <property type="project" value="InterPro"/>
</dbReference>
<reference evidence="2" key="1">
    <citation type="submission" date="2021-01" db="EMBL/GenBank/DDBJ databases">
        <title>Genomic Encyclopedia of Type Strains, Phase IV (KMG-IV): sequencing the most valuable type-strain genomes for metagenomic binning, comparative biology and taxonomic classification.</title>
        <authorList>
            <person name="Goeker M."/>
        </authorList>
    </citation>
    <scope>NUCLEOTIDE SEQUENCE</scope>
    <source>
        <strain evidence="2">DSM 23230</strain>
    </source>
</reference>
<evidence type="ECO:0000259" key="1">
    <source>
        <dbReference type="Pfam" id="PF03205"/>
    </source>
</evidence>
<dbReference type="RefSeq" id="WP_204702414.1">
    <property type="nucleotide sequence ID" value="NZ_JAFBDQ010000015.1"/>
</dbReference>
<dbReference type="Proteomes" id="UP000774000">
    <property type="component" value="Unassembled WGS sequence"/>
</dbReference>
<proteinExistence type="predicted"/>
<dbReference type="PANTHER" id="PTHR40072:SF1">
    <property type="entry name" value="MOLYBDOPTERIN-GUANINE DINUCLEOTIDE BIOSYNTHESIS ADAPTER PROTEIN"/>
    <property type="match status" value="1"/>
</dbReference>
<organism evidence="2 3">
    <name type="scientific">Halanaerobacter jeridensis</name>
    <dbReference type="NCBI Taxonomy" id="706427"/>
    <lineage>
        <taxon>Bacteria</taxon>
        <taxon>Bacillati</taxon>
        <taxon>Bacillota</taxon>
        <taxon>Clostridia</taxon>
        <taxon>Halanaerobiales</taxon>
        <taxon>Halobacteroidaceae</taxon>
        <taxon>Halanaerobacter</taxon>
    </lineage>
</organism>
<keyword evidence="3" id="KW-1185">Reference proteome</keyword>
<dbReference type="GO" id="GO:0005525">
    <property type="term" value="F:GTP binding"/>
    <property type="evidence" value="ECO:0007669"/>
    <property type="project" value="InterPro"/>
</dbReference>
<dbReference type="InterPro" id="IPR027417">
    <property type="entry name" value="P-loop_NTPase"/>
</dbReference>
<gene>
    <name evidence="2" type="ORF">JOC47_002532</name>
</gene>
<evidence type="ECO:0000313" key="2">
    <source>
        <dbReference type="EMBL" id="MBM7557666.1"/>
    </source>
</evidence>
<dbReference type="EMBL" id="JAFBDQ010000015">
    <property type="protein sequence ID" value="MBM7557666.1"/>
    <property type="molecule type" value="Genomic_DNA"/>
</dbReference>
<dbReference type="CDD" id="cd03116">
    <property type="entry name" value="MobB"/>
    <property type="match status" value="1"/>
</dbReference>
<sequence>MVAMIAIVGWSNSGKTTFITKLIPKLKNKGYKVATIKHNAHKFKIDKAGKDSWRHREAGAETVVLSSQEKVAMIKEVETEVKVEKLVEQYIDDSFDLVIIEGYKTGQVPKIEIFRPGEYDEFAVPEDEVLKRIINSEQSREEDIYNEELDEVVKLIERDILDKGRE</sequence>